<keyword evidence="2" id="KW-0677">Repeat</keyword>
<evidence type="ECO:0000256" key="4">
    <source>
        <dbReference type="ARBA" id="ARBA00023054"/>
    </source>
</evidence>
<comment type="similarity">
    <text evidence="6">Belongs to the MS5 protein family.</text>
</comment>
<comment type="subcellular location">
    <subcellularLocation>
        <location evidence="1">Nucleus</location>
    </subcellularLocation>
</comment>
<keyword evidence="3" id="KW-0802">TPR repeat</keyword>
<dbReference type="PANTHER" id="PTHR36326:SF7">
    <property type="entry name" value="PROTEIN POLLENLESS 3-LIKE 2"/>
    <property type="match status" value="1"/>
</dbReference>
<accession>A0A835UGJ4</accession>
<dbReference type="Gene3D" id="1.25.40.10">
    <property type="entry name" value="Tetratricopeptide repeat domain"/>
    <property type="match status" value="1"/>
</dbReference>
<evidence type="ECO:0000256" key="3">
    <source>
        <dbReference type="ARBA" id="ARBA00022803"/>
    </source>
</evidence>
<dbReference type="Proteomes" id="UP000636800">
    <property type="component" value="Chromosome 11"/>
</dbReference>
<keyword evidence="4" id="KW-0175">Coiled coil</keyword>
<keyword evidence="5" id="KW-0539">Nucleus</keyword>
<name>A0A835UGJ4_VANPL</name>
<dbReference type="GO" id="GO:0005634">
    <property type="term" value="C:nucleus"/>
    <property type="evidence" value="ECO:0007669"/>
    <property type="project" value="UniProtKB-SubCell"/>
</dbReference>
<dbReference type="AlphaFoldDB" id="A0A835UGJ4"/>
<reference evidence="7 8" key="1">
    <citation type="journal article" date="2020" name="Nat. Food">
        <title>A phased Vanilla planifolia genome enables genetic improvement of flavour and production.</title>
        <authorList>
            <person name="Hasing T."/>
            <person name="Tang H."/>
            <person name="Brym M."/>
            <person name="Khazi F."/>
            <person name="Huang T."/>
            <person name="Chambers A.H."/>
        </authorList>
    </citation>
    <scope>NUCLEOTIDE SEQUENCE [LARGE SCALE GENOMIC DNA]</scope>
    <source>
        <tissue evidence="7">Leaf</tissue>
    </source>
</reference>
<evidence type="ECO:0000256" key="6">
    <source>
        <dbReference type="ARBA" id="ARBA00025750"/>
    </source>
</evidence>
<evidence type="ECO:0000256" key="2">
    <source>
        <dbReference type="ARBA" id="ARBA00022737"/>
    </source>
</evidence>
<organism evidence="7 8">
    <name type="scientific">Vanilla planifolia</name>
    <name type="common">Vanilla</name>
    <dbReference type="NCBI Taxonomy" id="51239"/>
    <lineage>
        <taxon>Eukaryota</taxon>
        <taxon>Viridiplantae</taxon>
        <taxon>Streptophyta</taxon>
        <taxon>Embryophyta</taxon>
        <taxon>Tracheophyta</taxon>
        <taxon>Spermatophyta</taxon>
        <taxon>Magnoliopsida</taxon>
        <taxon>Liliopsida</taxon>
        <taxon>Asparagales</taxon>
        <taxon>Orchidaceae</taxon>
        <taxon>Vanilloideae</taxon>
        <taxon>Vanilleae</taxon>
        <taxon>Vanilla</taxon>
    </lineage>
</organism>
<dbReference type="Pfam" id="PF13181">
    <property type="entry name" value="TPR_8"/>
    <property type="match status" value="1"/>
</dbReference>
<protein>
    <submittedName>
        <fullName evidence="7">Uncharacterized protein</fullName>
    </submittedName>
</protein>
<keyword evidence="8" id="KW-1185">Reference proteome</keyword>
<dbReference type="SUPFAM" id="SSF48452">
    <property type="entry name" value="TPR-like"/>
    <property type="match status" value="1"/>
</dbReference>
<evidence type="ECO:0000256" key="5">
    <source>
        <dbReference type="ARBA" id="ARBA00023242"/>
    </source>
</evidence>
<dbReference type="InterPro" id="IPR011990">
    <property type="entry name" value="TPR-like_helical_dom_sf"/>
</dbReference>
<dbReference type="InterPro" id="IPR044961">
    <property type="entry name" value="MS5/SDI1"/>
</dbReference>
<dbReference type="PANTHER" id="PTHR36326">
    <property type="entry name" value="PROTEIN POLLENLESS 3-LIKE 2"/>
    <property type="match status" value="1"/>
</dbReference>
<evidence type="ECO:0000313" key="7">
    <source>
        <dbReference type="EMBL" id="KAG0460523.1"/>
    </source>
</evidence>
<dbReference type="InterPro" id="IPR019734">
    <property type="entry name" value="TPR_rpt"/>
</dbReference>
<proteinExistence type="inferred from homology"/>
<evidence type="ECO:0000313" key="8">
    <source>
        <dbReference type="Proteomes" id="UP000636800"/>
    </source>
</evidence>
<comment type="caution">
    <text evidence="7">The sequence shown here is derived from an EMBL/GenBank/DDBJ whole genome shotgun (WGS) entry which is preliminary data.</text>
</comment>
<gene>
    <name evidence="7" type="ORF">HPP92_020820</name>
</gene>
<dbReference type="EMBL" id="JADCNL010000011">
    <property type="protein sequence ID" value="KAG0460523.1"/>
    <property type="molecule type" value="Genomic_DNA"/>
</dbReference>
<evidence type="ECO:0000256" key="1">
    <source>
        <dbReference type="ARBA" id="ARBA00004123"/>
    </source>
</evidence>
<sequence>MPSRGRWKANAPPKFKFSRKVSSSQLNPISGPNVADDVLERVSLYARAKKIQMVEKKPAKAIPLFWAAINAGDRVDSALKDMAILMQQLNRAAEAIEAIKSLRFLCSHQSQESLDNILLDLYMRCGRLDEHIALLRHKLFVLLQGLAFNGKRTKIGRSHGRKIQVSVPQEERRLLGKLGWALMLKGDYAEAAVSYKRALFMGHDNNMVCNLGFSLARQGRVAEAIEAFKKVGPTMPGGGTNLRSKNVDLRAFETAHGMLQRLKSLILPAPSMTVEKNNIEMASLFNEDKEEIFLQLPNNEEFEQTVMAAAILTPVVKDEIGSEW</sequence>